<proteinExistence type="predicted"/>
<name>A0AAW2H0H9_9HYME</name>
<evidence type="ECO:0000256" key="1">
    <source>
        <dbReference type="SAM" id="MobiDB-lite"/>
    </source>
</evidence>
<gene>
    <name evidence="2" type="ORF">PUN28_000652</name>
</gene>
<dbReference type="AlphaFoldDB" id="A0AAW2H0H9"/>
<evidence type="ECO:0000313" key="2">
    <source>
        <dbReference type="EMBL" id="KAL0133049.1"/>
    </source>
</evidence>
<dbReference type="Proteomes" id="UP001430953">
    <property type="component" value="Unassembled WGS sequence"/>
</dbReference>
<accession>A0AAW2H0H9</accession>
<evidence type="ECO:0000313" key="3">
    <source>
        <dbReference type="Proteomes" id="UP001430953"/>
    </source>
</evidence>
<reference evidence="2 3" key="1">
    <citation type="submission" date="2023-03" db="EMBL/GenBank/DDBJ databases">
        <title>High recombination rates correlate with genetic variation in Cardiocondyla obscurior ants.</title>
        <authorList>
            <person name="Errbii M."/>
        </authorList>
    </citation>
    <scope>NUCLEOTIDE SEQUENCE [LARGE SCALE GENOMIC DNA]</scope>
    <source>
        <strain evidence="2">Alpha-2009</strain>
        <tissue evidence="2">Whole body</tissue>
    </source>
</reference>
<feature type="compositionally biased region" description="Basic and acidic residues" evidence="1">
    <location>
        <begin position="39"/>
        <end position="63"/>
    </location>
</feature>
<keyword evidence="3" id="KW-1185">Reference proteome</keyword>
<organism evidence="2 3">
    <name type="scientific">Cardiocondyla obscurior</name>
    <dbReference type="NCBI Taxonomy" id="286306"/>
    <lineage>
        <taxon>Eukaryota</taxon>
        <taxon>Metazoa</taxon>
        <taxon>Ecdysozoa</taxon>
        <taxon>Arthropoda</taxon>
        <taxon>Hexapoda</taxon>
        <taxon>Insecta</taxon>
        <taxon>Pterygota</taxon>
        <taxon>Neoptera</taxon>
        <taxon>Endopterygota</taxon>
        <taxon>Hymenoptera</taxon>
        <taxon>Apocrita</taxon>
        <taxon>Aculeata</taxon>
        <taxon>Formicoidea</taxon>
        <taxon>Formicidae</taxon>
        <taxon>Myrmicinae</taxon>
        <taxon>Cardiocondyla</taxon>
    </lineage>
</organism>
<dbReference type="EMBL" id="JADYXP020000001">
    <property type="protein sequence ID" value="KAL0133049.1"/>
    <property type="molecule type" value="Genomic_DNA"/>
</dbReference>
<feature type="compositionally biased region" description="Polar residues" evidence="1">
    <location>
        <begin position="20"/>
        <end position="30"/>
    </location>
</feature>
<feature type="region of interest" description="Disordered" evidence="1">
    <location>
        <begin position="1"/>
        <end position="63"/>
    </location>
</feature>
<comment type="caution">
    <text evidence="2">The sequence shown here is derived from an EMBL/GenBank/DDBJ whole genome shotgun (WGS) entry which is preliminary data.</text>
</comment>
<sequence length="120" mass="13821">MRKAGKVQPTLLHPAERKTIVQNSESTELSNLLHGSGRSRWDREKSQQRTWVNEERKSTSETNFRSEMKNLLPTGRIQTCSFMNEGYPNVSAVLHLRARQGFERNGTKSKNQCSWTKEKG</sequence>
<protein>
    <submittedName>
        <fullName evidence="2">Uncharacterized protein</fullName>
    </submittedName>
</protein>